<dbReference type="Gene3D" id="1.10.555.10">
    <property type="entry name" value="Rho GTPase activation protein"/>
    <property type="match status" value="1"/>
</dbReference>
<keyword evidence="2" id="KW-0597">Phosphoprotein</keyword>
<feature type="domain" description="START" evidence="5">
    <location>
        <begin position="1138"/>
        <end position="1294"/>
    </location>
</feature>
<comment type="caution">
    <text evidence="6">The sequence shown here is derived from an EMBL/GenBank/DDBJ whole genome shotgun (WGS) entry which is preliminary data.</text>
</comment>
<proteinExistence type="predicted"/>
<name>A0ABP0H1C7_CLALP</name>
<dbReference type="SMART" id="SM00324">
    <property type="entry name" value="RhoGAP"/>
    <property type="match status" value="1"/>
</dbReference>
<dbReference type="InterPro" id="IPR002913">
    <property type="entry name" value="START_lipid-bd_dom"/>
</dbReference>
<feature type="compositionally biased region" description="Polar residues" evidence="3">
    <location>
        <begin position="539"/>
        <end position="561"/>
    </location>
</feature>
<protein>
    <recommendedName>
        <fullName evidence="8">Rho GTPase-activating protein 7</fullName>
    </recommendedName>
</protein>
<keyword evidence="1" id="KW-0343">GTPase activation</keyword>
<evidence type="ECO:0000256" key="2">
    <source>
        <dbReference type="ARBA" id="ARBA00022553"/>
    </source>
</evidence>
<reference evidence="6 7" key="1">
    <citation type="submission" date="2024-02" db="EMBL/GenBank/DDBJ databases">
        <authorList>
            <person name="Daric V."/>
            <person name="Darras S."/>
        </authorList>
    </citation>
    <scope>NUCLEOTIDE SEQUENCE [LARGE SCALE GENOMIC DNA]</scope>
</reference>
<accession>A0ABP0H1C7</accession>
<gene>
    <name evidence="6" type="ORF">CVLEPA_LOCUS30569</name>
</gene>
<evidence type="ECO:0000313" key="6">
    <source>
        <dbReference type="EMBL" id="CAK8697318.1"/>
    </source>
</evidence>
<dbReference type="InterPro" id="IPR000198">
    <property type="entry name" value="RhoGAP_dom"/>
</dbReference>
<dbReference type="PANTHER" id="PTHR12659">
    <property type="entry name" value="RHO-TYPE GTPASE ACTIVATING PROTEIN"/>
    <property type="match status" value="1"/>
</dbReference>
<dbReference type="PROSITE" id="PS50238">
    <property type="entry name" value="RHOGAP"/>
    <property type="match status" value="1"/>
</dbReference>
<dbReference type="Gene3D" id="3.30.530.20">
    <property type="match status" value="1"/>
</dbReference>
<feature type="region of interest" description="Disordered" evidence="3">
    <location>
        <begin position="451"/>
        <end position="475"/>
    </location>
</feature>
<sequence length="1325" mass="148990">MPLQASAYPQGFLMNRRSCEGTMRKDTLSKAIFDMNHRSIQSDPGICFRLQRPDSSTLISDRIMRKLEEARADLNSRQVVMRRRNTSHSLYTAAGFSDSFSGRAGISKPGFPFYPTEQCLYELDSQECKQQRNSNNRRVYVLDSQLLDHSYSSGRVKSTSLSSSATSLYSEDADQIMRSSMNASPIPSFASECPSSMRFGSYPSLCSLIDEDENCSSKIDSSFEETSYLNNNNNSNGEDQGIIKIDGNILVVNLRNFRQEDDDELSSKSHVLVASSDLPTSAEETKSSGSCTWLNQLKDNLNTDDDAEDEDIEQCAISEFWRFEEEARRWSRMDSKASATDSPTPRLSSSDHSRLPQHYMDEIREDDNSDVFTTNRLTSTEAVDPVKMIPNIPQKQWINPDSDISDRSATPKGFKVKPNSFLKRVGGDLKKLGSFRRKELLQRANSTDAAIETEPVKAPKNRSNAESRSKSWRKNKKIVIGEPMLQSGHEKVDMMKCVPIDVTSQGIKELQNQHRGRKGSSQSLFSSSSSSGGASTASTPACRTTTFPEDISSDTSELQSRTHMTLELNPVTRLSQQERDAMFVIPRGYKPGTFPSAIREKGDADEIPFSAPSSASSTRSHSASDSFQPLVNDTRKNSRPMSIYDNLPETALQGDASAQDLINIMDPGILGGVDDSGVYDGSQESLDINFSIPDTACWSVDDIVEHTQSLQEKVRGWEEESPDEEKADNLDTSSVDTFDRHIPTTVEVLPSYSSENVSNIDDENDAANLTNGESRTQHPPRWQSFTRDHAPSTSSQSLQLHTLSVGQLMILRRLSVLKLTALMESYAFSNNNKGSFSWSVPRFIRRNKVPDYKDKNVFGVPLLRNVQKLGQPLPYCIQHALACLRRTALDQVGLFRKPGVRSRIQKLRARCEENAHLSDFDDCSAYDVADMVKQYFRELPDPLMTMKLSETFVGIFLYVPEELRLQTLQVAVMLLPDETRETLKTLLCFLMDVAANSDENHMNESNLSTCFAPSLFYQQYHNARMIASASPKVRKSQAGKNQTLSLGKPDIREMNENKAANQCLAFMIRHVKDLFKTSEDAMTQCRISVMEQTEDVLASEIGNLSDERDYYEDFHAFVDRTVTQTLREEQRISQSKGGWQNVATSAGSELMCKKVNDGNPLRLWRSQVEINGATPSQIMERILHERHLWDKDLLQWKVLQQPDERTQLFQTVRSEMSPQPSRDYCVLRSWRTDINPRGAAAIVETSTGPQPLVGDIRGVILTSRYIIEPTDVPNRCTLTHVTRVDTKGRNPEWYNKAYGHVVTQQLLRISDSIRVVPPQISSLAG</sequence>
<dbReference type="PROSITE" id="PS50848">
    <property type="entry name" value="START"/>
    <property type="match status" value="1"/>
</dbReference>
<dbReference type="SUPFAM" id="SSF55961">
    <property type="entry name" value="Bet v1-like"/>
    <property type="match status" value="1"/>
</dbReference>
<feature type="region of interest" description="Disordered" evidence="3">
    <location>
        <begin position="605"/>
        <end position="639"/>
    </location>
</feature>
<dbReference type="InterPro" id="IPR008936">
    <property type="entry name" value="Rho_GTPase_activation_prot"/>
</dbReference>
<feature type="region of interest" description="Disordered" evidence="3">
    <location>
        <begin position="509"/>
        <end position="561"/>
    </location>
</feature>
<dbReference type="Pfam" id="PF00620">
    <property type="entry name" value="RhoGAP"/>
    <property type="match status" value="1"/>
</dbReference>
<feature type="region of interest" description="Disordered" evidence="3">
    <location>
        <begin position="331"/>
        <end position="354"/>
    </location>
</feature>
<evidence type="ECO:0000256" key="3">
    <source>
        <dbReference type="SAM" id="MobiDB-lite"/>
    </source>
</evidence>
<feature type="compositionally biased region" description="Low complexity" evidence="3">
    <location>
        <begin position="610"/>
        <end position="626"/>
    </location>
</feature>
<dbReference type="Proteomes" id="UP001642483">
    <property type="component" value="Unassembled WGS sequence"/>
</dbReference>
<feature type="region of interest" description="Disordered" evidence="3">
    <location>
        <begin position="393"/>
        <end position="412"/>
    </location>
</feature>
<dbReference type="SMART" id="SM00234">
    <property type="entry name" value="START"/>
    <property type="match status" value="1"/>
</dbReference>
<feature type="compositionally biased region" description="Polar residues" evidence="3">
    <location>
        <begin position="337"/>
        <end position="348"/>
    </location>
</feature>
<evidence type="ECO:0000259" key="4">
    <source>
        <dbReference type="PROSITE" id="PS50238"/>
    </source>
</evidence>
<dbReference type="EMBL" id="CAWYQH010000163">
    <property type="protein sequence ID" value="CAK8697318.1"/>
    <property type="molecule type" value="Genomic_DNA"/>
</dbReference>
<evidence type="ECO:0008006" key="8">
    <source>
        <dbReference type="Google" id="ProtNLM"/>
    </source>
</evidence>
<dbReference type="PANTHER" id="PTHR12659:SF7">
    <property type="entry name" value="CROSSVEINLESS C, ISOFORM C"/>
    <property type="match status" value="1"/>
</dbReference>
<organism evidence="6 7">
    <name type="scientific">Clavelina lepadiformis</name>
    <name type="common">Light-bulb sea squirt</name>
    <name type="synonym">Ascidia lepadiformis</name>
    <dbReference type="NCBI Taxonomy" id="159417"/>
    <lineage>
        <taxon>Eukaryota</taxon>
        <taxon>Metazoa</taxon>
        <taxon>Chordata</taxon>
        <taxon>Tunicata</taxon>
        <taxon>Ascidiacea</taxon>
        <taxon>Aplousobranchia</taxon>
        <taxon>Clavelinidae</taxon>
        <taxon>Clavelina</taxon>
    </lineage>
</organism>
<feature type="region of interest" description="Disordered" evidence="3">
    <location>
        <begin position="751"/>
        <end position="793"/>
    </location>
</feature>
<evidence type="ECO:0000313" key="7">
    <source>
        <dbReference type="Proteomes" id="UP001642483"/>
    </source>
</evidence>
<dbReference type="Pfam" id="PF01852">
    <property type="entry name" value="START"/>
    <property type="match status" value="1"/>
</dbReference>
<feature type="compositionally biased region" description="Low complexity" evidence="3">
    <location>
        <begin position="519"/>
        <end position="538"/>
    </location>
</feature>
<feature type="domain" description="Rho-GAP" evidence="4">
    <location>
        <begin position="860"/>
        <end position="1075"/>
    </location>
</feature>
<keyword evidence="7" id="KW-1185">Reference proteome</keyword>
<evidence type="ECO:0000256" key="1">
    <source>
        <dbReference type="ARBA" id="ARBA00022468"/>
    </source>
</evidence>
<dbReference type="InterPro" id="IPR023393">
    <property type="entry name" value="START-like_dom_sf"/>
</dbReference>
<dbReference type="SUPFAM" id="SSF48350">
    <property type="entry name" value="GTPase activation domain, GAP"/>
    <property type="match status" value="1"/>
</dbReference>
<feature type="region of interest" description="Disordered" evidence="3">
    <location>
        <begin position="711"/>
        <end position="736"/>
    </location>
</feature>
<evidence type="ECO:0000259" key="5">
    <source>
        <dbReference type="PROSITE" id="PS50848"/>
    </source>
</evidence>